<accession>A0A4Q7UZG2</accession>
<dbReference type="Gene3D" id="3.40.50.300">
    <property type="entry name" value="P-loop containing nucleotide triphosphate hydrolases"/>
    <property type="match status" value="1"/>
</dbReference>
<comment type="caution">
    <text evidence="2">The sequence shown here is derived from an EMBL/GenBank/DDBJ whole genome shotgun (WGS) entry which is preliminary data.</text>
</comment>
<dbReference type="AlphaFoldDB" id="A0A4Q7UZG2"/>
<dbReference type="GO" id="GO:0005524">
    <property type="term" value="F:ATP binding"/>
    <property type="evidence" value="ECO:0007669"/>
    <property type="project" value="InterPro"/>
</dbReference>
<dbReference type="SMART" id="SM00382">
    <property type="entry name" value="AAA"/>
    <property type="match status" value="1"/>
</dbReference>
<dbReference type="RefSeq" id="WP_130291673.1">
    <property type="nucleotide sequence ID" value="NZ_SHKL01000001.1"/>
</dbReference>
<evidence type="ECO:0000313" key="2">
    <source>
        <dbReference type="EMBL" id="RZT87532.1"/>
    </source>
</evidence>
<dbReference type="GO" id="GO:0006260">
    <property type="term" value="P:DNA replication"/>
    <property type="evidence" value="ECO:0007669"/>
    <property type="project" value="TreeGrafter"/>
</dbReference>
<dbReference type="InterPro" id="IPR002611">
    <property type="entry name" value="IstB_ATP-bd"/>
</dbReference>
<name>A0A4Q7UZG2_PSEST</name>
<organism evidence="2 3">
    <name type="scientific">Pseudonocardia sediminis</name>
    <dbReference type="NCBI Taxonomy" id="1397368"/>
    <lineage>
        <taxon>Bacteria</taxon>
        <taxon>Bacillati</taxon>
        <taxon>Actinomycetota</taxon>
        <taxon>Actinomycetes</taxon>
        <taxon>Pseudonocardiales</taxon>
        <taxon>Pseudonocardiaceae</taxon>
        <taxon>Pseudonocardia</taxon>
    </lineage>
</organism>
<dbReference type="PANTHER" id="PTHR30050:SF4">
    <property type="entry name" value="ATP-BINDING PROTEIN RV3427C IN INSERTION SEQUENCE-RELATED"/>
    <property type="match status" value="1"/>
</dbReference>
<gene>
    <name evidence="2" type="ORF">EV383_4457</name>
</gene>
<dbReference type="Proteomes" id="UP000291591">
    <property type="component" value="Unassembled WGS sequence"/>
</dbReference>
<dbReference type="InterPro" id="IPR027417">
    <property type="entry name" value="P-loop_NTPase"/>
</dbReference>
<dbReference type="CDD" id="cd00009">
    <property type="entry name" value="AAA"/>
    <property type="match status" value="1"/>
</dbReference>
<keyword evidence="3" id="KW-1185">Reference proteome</keyword>
<dbReference type="EMBL" id="SHKL01000001">
    <property type="protein sequence ID" value="RZT87532.1"/>
    <property type="molecule type" value="Genomic_DNA"/>
</dbReference>
<sequence length="216" mass="23642">MTTDPTITGAFLAATDAPDPFQREQSIDAGRRSWDRIPAHYRGAVLDHPDAQEWVRSLVAAGLSRGAMVPRISRGPSLLLIGSTGTGKTHTAYGAIRALTSSGLSCSWEAITAADLYGRLRPRHRVDSEVEFEPFLRCGVLVLDDLGAAKGSEWNEEINYRLINHRYEHEQPTLITSNVPPKDLASALGERVSSRLREMAQRVVLRGGDRRKAGAA</sequence>
<dbReference type="OrthoDB" id="9770694at2"/>
<dbReference type="InterPro" id="IPR003593">
    <property type="entry name" value="AAA+_ATPase"/>
</dbReference>
<feature type="domain" description="AAA+ ATPase" evidence="1">
    <location>
        <begin position="74"/>
        <end position="209"/>
    </location>
</feature>
<protein>
    <submittedName>
        <fullName evidence="2">DNA replication protein DnaC</fullName>
    </submittedName>
</protein>
<dbReference type="Pfam" id="PF01695">
    <property type="entry name" value="IstB_IS21"/>
    <property type="match status" value="1"/>
</dbReference>
<reference evidence="2 3" key="1">
    <citation type="submission" date="2019-02" db="EMBL/GenBank/DDBJ databases">
        <title>Sequencing the genomes of 1000 actinobacteria strains.</title>
        <authorList>
            <person name="Klenk H.-P."/>
        </authorList>
    </citation>
    <scope>NUCLEOTIDE SEQUENCE [LARGE SCALE GENOMIC DNA]</scope>
    <source>
        <strain evidence="2 3">DSM 45779</strain>
    </source>
</reference>
<proteinExistence type="predicted"/>
<dbReference type="PANTHER" id="PTHR30050">
    <property type="entry name" value="CHROMOSOMAL REPLICATION INITIATOR PROTEIN DNAA"/>
    <property type="match status" value="1"/>
</dbReference>
<evidence type="ECO:0000259" key="1">
    <source>
        <dbReference type="SMART" id="SM00382"/>
    </source>
</evidence>
<dbReference type="SUPFAM" id="SSF52540">
    <property type="entry name" value="P-loop containing nucleoside triphosphate hydrolases"/>
    <property type="match status" value="1"/>
</dbReference>
<evidence type="ECO:0000313" key="3">
    <source>
        <dbReference type="Proteomes" id="UP000291591"/>
    </source>
</evidence>